<protein>
    <submittedName>
        <fullName evidence="1">Uncharacterized protein</fullName>
    </submittedName>
</protein>
<reference evidence="1 2" key="1">
    <citation type="submission" date="2024-01" db="EMBL/GenBank/DDBJ databases">
        <title>The genome of the rayed Mediterranean limpet Patella caerulea (Linnaeus, 1758).</title>
        <authorList>
            <person name="Anh-Thu Weber A."/>
            <person name="Halstead-Nussloch G."/>
        </authorList>
    </citation>
    <scope>NUCLEOTIDE SEQUENCE [LARGE SCALE GENOMIC DNA]</scope>
    <source>
        <strain evidence="1">AATW-2023a</strain>
        <tissue evidence="1">Whole specimen</tissue>
    </source>
</reference>
<comment type="caution">
    <text evidence="1">The sequence shown here is derived from an EMBL/GenBank/DDBJ whole genome shotgun (WGS) entry which is preliminary data.</text>
</comment>
<dbReference type="AlphaFoldDB" id="A0AAN8PZG7"/>
<proteinExistence type="predicted"/>
<keyword evidence="2" id="KW-1185">Reference proteome</keyword>
<accession>A0AAN8PZG7</accession>
<evidence type="ECO:0000313" key="2">
    <source>
        <dbReference type="Proteomes" id="UP001347796"/>
    </source>
</evidence>
<organism evidence="1 2">
    <name type="scientific">Patella caerulea</name>
    <name type="common">Rayed Mediterranean limpet</name>
    <dbReference type="NCBI Taxonomy" id="87958"/>
    <lineage>
        <taxon>Eukaryota</taxon>
        <taxon>Metazoa</taxon>
        <taxon>Spiralia</taxon>
        <taxon>Lophotrochozoa</taxon>
        <taxon>Mollusca</taxon>
        <taxon>Gastropoda</taxon>
        <taxon>Patellogastropoda</taxon>
        <taxon>Patelloidea</taxon>
        <taxon>Patellidae</taxon>
        <taxon>Patella</taxon>
    </lineage>
</organism>
<gene>
    <name evidence="1" type="ORF">SNE40_006080</name>
</gene>
<name>A0AAN8PZG7_PATCE</name>
<evidence type="ECO:0000313" key="1">
    <source>
        <dbReference type="EMBL" id="KAK6186809.1"/>
    </source>
</evidence>
<sequence length="142" mass="16658">MFSFNKTSTWLRGLNDDEKDKLLDECRGEGRAIRKDFKERTKLIANEQLKLQKLKKQEMERLEADRIKRAESMTNDVCFYGLWQTVDQIEEGMIKLNNEKEIRCALQAQIKFRKSVLQQKHCNKQISDSNQVSKISSSTEAL</sequence>
<dbReference type="Proteomes" id="UP001347796">
    <property type="component" value="Unassembled WGS sequence"/>
</dbReference>
<dbReference type="EMBL" id="JAZGQO010000005">
    <property type="protein sequence ID" value="KAK6186809.1"/>
    <property type="molecule type" value="Genomic_DNA"/>
</dbReference>